<dbReference type="Gene3D" id="2.60.40.10">
    <property type="entry name" value="Immunoglobulins"/>
    <property type="match status" value="1"/>
</dbReference>
<dbReference type="Gene3D" id="1.20.5.190">
    <property type="match status" value="2"/>
</dbReference>
<dbReference type="SMART" id="SM00015">
    <property type="entry name" value="IQ"/>
    <property type="match status" value="8"/>
</dbReference>
<feature type="region of interest" description="Disordered" evidence="3">
    <location>
        <begin position="2464"/>
        <end position="2486"/>
    </location>
</feature>
<feature type="coiled-coil region" evidence="2">
    <location>
        <begin position="2882"/>
        <end position="2951"/>
    </location>
</feature>
<dbReference type="InterPro" id="IPR032675">
    <property type="entry name" value="LRR_dom_sf"/>
</dbReference>
<accession>A0AAD9LIG8</accession>
<organism evidence="6 7">
    <name type="scientific">Phytophthora citrophthora</name>
    <dbReference type="NCBI Taxonomy" id="4793"/>
    <lineage>
        <taxon>Eukaryota</taxon>
        <taxon>Sar</taxon>
        <taxon>Stramenopiles</taxon>
        <taxon>Oomycota</taxon>
        <taxon>Peronosporomycetes</taxon>
        <taxon>Peronosporales</taxon>
        <taxon>Peronosporaceae</taxon>
        <taxon>Phytophthora</taxon>
    </lineage>
</organism>
<dbReference type="EMBL" id="JASMQC010000019">
    <property type="protein sequence ID" value="KAK1937928.1"/>
    <property type="molecule type" value="Genomic_DNA"/>
</dbReference>
<comment type="caution">
    <text evidence="6">The sequence shown here is derived from an EMBL/GenBank/DDBJ whole genome shotgun (WGS) entry which is preliminary data.</text>
</comment>
<feature type="region of interest" description="Disordered" evidence="3">
    <location>
        <begin position="3154"/>
        <end position="3180"/>
    </location>
</feature>
<dbReference type="PROSITE" id="PS51644">
    <property type="entry name" value="HTH_OST"/>
    <property type="match status" value="1"/>
</dbReference>
<feature type="region of interest" description="Disordered" evidence="3">
    <location>
        <begin position="3967"/>
        <end position="3988"/>
    </location>
</feature>
<feature type="coiled-coil region" evidence="2">
    <location>
        <begin position="3516"/>
        <end position="3550"/>
    </location>
</feature>
<dbReference type="Gene3D" id="1.20.920.20">
    <property type="match status" value="1"/>
</dbReference>
<dbReference type="CDD" id="cd00201">
    <property type="entry name" value="WW"/>
    <property type="match status" value="1"/>
</dbReference>
<dbReference type="SUPFAM" id="SSF52047">
    <property type="entry name" value="RNI-like"/>
    <property type="match status" value="2"/>
</dbReference>
<feature type="coiled-coil region" evidence="2">
    <location>
        <begin position="2276"/>
        <end position="2306"/>
    </location>
</feature>
<dbReference type="SUPFAM" id="SSF82185">
    <property type="entry name" value="Histone H3 K4-specific methyltransferase SET7/9 N-terminal domain"/>
    <property type="match status" value="2"/>
</dbReference>
<name>A0AAD9LIG8_9STRA</name>
<dbReference type="InterPro" id="IPR003409">
    <property type="entry name" value="MORN"/>
</dbReference>
<dbReference type="InterPro" id="IPR025605">
    <property type="entry name" value="OST-HTH/LOTUS_dom"/>
</dbReference>
<dbReference type="PROSITE" id="PS50096">
    <property type="entry name" value="IQ"/>
    <property type="match status" value="6"/>
</dbReference>
<evidence type="ECO:0000313" key="6">
    <source>
        <dbReference type="EMBL" id="KAK1937928.1"/>
    </source>
</evidence>
<evidence type="ECO:0000256" key="1">
    <source>
        <dbReference type="ARBA" id="ARBA00022737"/>
    </source>
</evidence>
<evidence type="ECO:0000259" key="4">
    <source>
        <dbReference type="PROSITE" id="PS50020"/>
    </source>
</evidence>
<dbReference type="InterPro" id="IPR013783">
    <property type="entry name" value="Ig-like_fold"/>
</dbReference>
<feature type="compositionally biased region" description="Polar residues" evidence="3">
    <location>
        <begin position="3832"/>
        <end position="3851"/>
    </location>
</feature>
<dbReference type="PROSITE" id="PS01159">
    <property type="entry name" value="WW_DOMAIN_1"/>
    <property type="match status" value="1"/>
</dbReference>
<feature type="domain" description="WW" evidence="4">
    <location>
        <begin position="4104"/>
        <end position="4137"/>
    </location>
</feature>
<sequence>MNRFSSLEFDDKNAFAKWLVEKATTNLVFCHGDITSYREELLKFAGKWPTAELKKLNETHQDSMKSQLQYLKDNLHTKITTLRTQFASITDALFAVGAQGKPGKRYTAVQTLRAFVDELKQDKELWMAIDSPTKFALSLPLRKKHEMQQLLQLLRPEVKTVWTESLERVFTLMQEGLESSKSSDNSSVLRESLALARDELILKEFRAMLKRWRCTNSTHRLTITPASRNGMIYCQIEEKTLRAQDTRFTSTRDSPALEEITTVSRINAVCRCCGEVGHWTSACPVVATPRENNLLEWGEFWRHCDCFLGVLHERPIKKKSKPLAPRKAPNRSEFVIDNDVSGYSSRKTKVRPNSPLRDDERAQFESWLSAPVEKPAVPGAGAAKRVPDGDLPMFRDKRVLVNLDRTQPNHSRRPRSSAESPPRKTARYVDRVVKDSLTRDAVSLPLILSPTSKDKAVMEKLLADCKGKALRTDGPPKQQDNQNSGRTMIDIHDVELPDQLFYEQNSSEPLAKINLSDWLIFCTERSSVLAQMAAKLSPRCTDLDLTGLVALSRAKELLTLCIALDLSTLLQNCSKLHHLVLDKFENISKAAFDAIARKCPLLAWLSLADSDFVTDDLVGAVAETFARLSSLNLNGCEHLTDSGVLQLLKKAKRLERLHLDRCSFISDAAMAPFVKDRAASLKTLSIRHCRHITDMTIKELFSNQPRALQELNVSYCVNVTDSSFECLCSVPSFFGNRAVSTYVKLTKLDVSGCTLLTNLSCSWIAAACPLLQSFKASGCVGLSDKGLLALAGLLKLEELDLSSCVGFTDSGFDKFFRTDGLNTSQRSDASVPNSFKPLQRLTLSNCINVGEKAVLAVIGTCSKTLTSLDISRDGILSASTLVRLVKAARLLSELRVTGQPEVSRTMLTHLASYNKVLRVLDLRDCVNVDDLGIYPLVVMQSLEELYLSGCSKLSSKGFQSLPNTLTHLEFHHHSLNEESCRVLGDRLRNLEILELSHSQEIEPAGLAVIWSKCRFIRHLNVFQCPQIQASDLVKLHRSRPDPYGLELIDDTQESFKGLAASDPYAAAQARRREKMVGYSAKSVQLATLLQARFRVRHRAREKQQEQEDREWEQFCAAVDIQRVFRGFKCRMKYGITRRKVVKAVVLIQYKWRKRRHDRRVRRAQSYWTNRAELKVFNAWKSLYLETKREQKRALAALKAAKAINFWGERRLPIIFKAWKECVQQKRVKAKKALVFWKCQALPRVVEAWRAFTAEEKHHRELVAKVFLNTVSLETHNSTPQLEGRARANLSAKRLVWRFWTEFTRNQKLFLLKATMSIVCGSLTHWAFRQWHQNSQRERQLREKYRRLAGKIFHRDKLLVWNAWVDFVREQRAKRRAFAKFSSNIVTKCWLRWRRHHDDLVALRAVSGRVAARLRMMNAAKAVNTWYEFTQEQIELRNRQRRALAFFMNGTQLRVFTAWATQTQYAKQCRARVRAMMANAQLAFTFTLWVTHVRDVQHAHITATKLQAYWRGVVTRRQVENRYFYMVWATVMIQNAWRGRLGKALLLAATRKARLREYLRAEREREAMDAEEALTRQLERELRMVIVLQRRWRGVAARHLYEEIRRARFILRKQQEAEMQELVRVQARRRQLERERLERTKNLAAITIQRHIRGYLARKWFESQKELLVQIRCASRLQAIYRGRIARRRTAALRRSYITRMEVLTRRAVEGGMLRTLGAPTRPTQRVLRSFLEFFGLDPATFLTDIRSVFREVREDFDDLRAFFTIVKKKVDANAAKQVEAQAKEPAVKPRRRTFNLLRLQSKSQAAQRYLGDFEQIVNIAANEKQLDEERVDRGGAVRVVLPGHPRCGETAYVLSLADGVAQVKMDLDGELEFFPLLIPATKIEPAKRVLHRVPELAFSAAYAMSVGGPDGKISVKWRQELEAYAASIADESKRYCAARIIQCMARVYFARTQYQRELELQGVNAARRQQGLLRVLKTLRCANTRVARMLVMLQLVRPMDVPPGLEDKPLGIQKAIDRMQRHIARRRELEQILLRLAPLEYKGALVDADKGPVFLPAPYTRFLDRLLLYPLRCVQRATTVAAAKRLAKSGQAEVAAFIGGAEFAKSFEEEHAKAQAHFFPQLANCSFCASEGWALVHGVFQERQIAVWNEDHDDNSPRFRSAVVPHGWGVAHFLSGHVCRGKAATKWNWLERDSIEARFKSLQVVKALKAQEREERLEAQVLERQGVWNEERAREGPRGYAKRHAELSVLEENTIVFLARFDREIAWRYREEVRLLQEEARANAQANKEREDLRAQGRALHELQQQKPEAVVEVQVLATPKSPLEFLCVGCFIEVELDDENWYEAQVEAVDPYDACTANLLYTEDAKREIIKLLEATETEEKQLPPNNLTVAELTAAAKQKAATDAIPFRRWRAGKAADVLWEAPLDNGAPITQYVVEWKDDSGDEALAGKAIVSGATNSIDCQHSSETPIQESTSSTAPVPTKTTLWPVLPDSERSMRVRVAAQNVQGVGLASMYMELPEELTEVSYQTAVRLKRPSIDTTPLENRESAEMETEDTAAQQLRVKLTCTVCQESGFRSIEEVGEHICRQHAVPLVCPFRSCSHVCASERALRYHLWNSTVNHLTPEEKASAFFVEIFQLSRQYCFRKPRRHNVPGRPPVLRQSMLALAPARDEYEQADREQAKIEEEVYLEGKFQDAVNVWLARGRSQQERNLAKRELLERRGRENRLEMPSPLYGVDFESPEINVGRRNAVLDAICLLEQDLEAFRVETNTQLDVLRHEEGELQDYIALKTKRIKASGGEEWQKQSLKRERKKADVSLAQVQEKLNVLIAMSEERIAMMEKELARLGAIEKAFVPFTHQLIRTLRMRALVQETHKQGSDTLESHRVLLAQYQDDLRILLERMDHQVEMLNAWDAMIAARKKQLETLQEELRRLQLLHVAERQKLRQQRDEGDEAFLLGKLRQEQARVVHRRERAEKDTMTRAKMTRVELAMANAKAAREAEVVEEPKMPLQSLQISNHDLVLHERFLTGKATDAEYLREDAAKQLDESPAQQTSNPTASAGQATSESKPSVNTGTAASESSPQPVESTNEASEALTKSKSRRAKTDKPKLRELPHTYVRLECSFQDGRVQGHVVIEYNDGSVYEGPWVEDASASASKPSISSAGAEPNPPRKTRKPAHRHWGKFTCRDGSIWQGDSVDNFFSPFTASGTNFRVTSCPATHIYEGSIRRGKFHGLGTLHIRMAFARGEYVGEWKDGQRHGYGIERMDNGELFEGYWAHDCHNGPGELVLSDGSRYDGVFRRGLWHGHGVRTLANGDRISGEFCDGFLDGPGAVEFADGRHYAGAMRRTRRHGHGIMVFPNGDRYEGPFEDNEMHGEGVYISRSADGEGTLGGKSEPLERPGRWEHGERVMWLSKPSSQLATATFVQYFGVLHRENGTGELELDLLPNKFRTPYAVMIARQLPALPEGVDPDDAFVKAIIHLLAKTQNVMVGAEVLEKTSTEHAAVVKAIEKHEPELEKLRNEQEVCARTMREAKARVAVLAAELSEAEAQEETMQVKVEQFWKQDRQQLERKYREAVDGLHALEPMDWYRLRSAKLDNTFMSILKAFCVLLNFTSNFQLELDEKERADKLAKYQKQKLQMGDNATLKPPPEQPEFPSREDLLRLLSNSDENVILGDREGLIHRYAVKALYVLPLFDAYSFAEGIRRSRLLSLTNVIHHPRLRPGNFQLYTTSPALAATCVWVRAAYQYATKAAEIAPTVQRVNAQRLMLLRMRDEFETERATEQQAIQAAEEAHSKLEAAQNTMATVQETRAKLRKVLDDLDALDRAENEPLTKQNITRPRTGPKSAQTQRAAVEAGKDSSKAADTHVVEPSHEPKEAVLERILSDPALAQEFNILKLEVHKVVSRYDGGKVPLSDFPVEFEKSMHKAIVPATFGVKKLRTLLGLLEDVIIIVPPQREGEVETVQLCPEAPSSEDEAETEEDAPKPKRVHYPAPPRLRFFCRSCPGLTFAKEGELRTHEATKWHYWNMMAKSESRKPRKWTVASSCWSEVYDAGSGEVCYYNRMTQEVVAAADGPPLEMQVDDILLELLVDQPPETEVPQLEAVEVETPWEEVADEAGSVYFYNRNTGETSWTRPEAEATTEGAKTP</sequence>
<dbReference type="Pfam" id="PF00612">
    <property type="entry name" value="IQ"/>
    <property type="match status" value="2"/>
</dbReference>
<dbReference type="InterPro" id="IPR036020">
    <property type="entry name" value="WW_dom_sf"/>
</dbReference>
<feature type="compositionally biased region" description="Acidic residues" evidence="3">
    <location>
        <begin position="3972"/>
        <end position="3981"/>
    </location>
</feature>
<dbReference type="Pfam" id="PF25372">
    <property type="entry name" value="DUF7885"/>
    <property type="match status" value="1"/>
</dbReference>
<dbReference type="SUPFAM" id="SSF51045">
    <property type="entry name" value="WW domain"/>
    <property type="match status" value="1"/>
</dbReference>
<protein>
    <submittedName>
        <fullName evidence="6">EIN3-binding F-box protein 1</fullName>
    </submittedName>
</protein>
<keyword evidence="2" id="KW-0175">Coiled coil</keyword>
<feature type="compositionally biased region" description="Low complexity" evidence="3">
    <location>
        <begin position="3154"/>
        <end position="3166"/>
    </location>
</feature>
<feature type="region of interest" description="Disordered" evidence="3">
    <location>
        <begin position="3826"/>
        <end position="3874"/>
    </location>
</feature>
<dbReference type="Proteomes" id="UP001259832">
    <property type="component" value="Unassembled WGS sequence"/>
</dbReference>
<dbReference type="Gene3D" id="2.20.110.10">
    <property type="entry name" value="Histone H3 K4-specific methyltransferase SET7/9 N-terminal domain"/>
    <property type="match status" value="3"/>
</dbReference>
<feature type="region of interest" description="Disordered" evidence="3">
    <location>
        <begin position="3045"/>
        <end position="3111"/>
    </location>
</feature>
<dbReference type="InterPro" id="IPR001202">
    <property type="entry name" value="WW_dom"/>
</dbReference>
<feature type="domain" description="HTH OST-type" evidence="5">
    <location>
        <begin position="3892"/>
        <end position="3968"/>
    </location>
</feature>
<keyword evidence="1" id="KW-0677">Repeat</keyword>
<reference evidence="6" key="1">
    <citation type="submission" date="2023-08" db="EMBL/GenBank/DDBJ databases">
        <title>Reference Genome Resource for the Citrus Pathogen Phytophthora citrophthora.</title>
        <authorList>
            <person name="Moller H."/>
            <person name="Coetzee B."/>
            <person name="Rose L.J."/>
            <person name="Van Niekerk J.M."/>
        </authorList>
    </citation>
    <scope>NUCLEOTIDE SEQUENCE</scope>
    <source>
        <strain evidence="6">STE-U-9442</strain>
    </source>
</reference>
<feature type="compositionally biased region" description="Polar residues" evidence="3">
    <location>
        <begin position="3050"/>
        <end position="3098"/>
    </location>
</feature>
<dbReference type="SMART" id="SM00698">
    <property type="entry name" value="MORN"/>
    <property type="match status" value="5"/>
</dbReference>
<dbReference type="PANTHER" id="PTHR23084:SF263">
    <property type="entry name" value="MORN REPEAT-CONTAINING PROTEIN 1"/>
    <property type="match status" value="1"/>
</dbReference>
<feature type="region of interest" description="Disordered" evidence="3">
    <location>
        <begin position="402"/>
        <end position="426"/>
    </location>
</feature>
<evidence type="ECO:0000256" key="2">
    <source>
        <dbReference type="SAM" id="Coils"/>
    </source>
</evidence>
<dbReference type="SMART" id="SM00367">
    <property type="entry name" value="LRR_CC"/>
    <property type="match status" value="13"/>
</dbReference>
<keyword evidence="7" id="KW-1185">Reference proteome</keyword>
<evidence type="ECO:0000259" key="5">
    <source>
        <dbReference type="PROSITE" id="PS51644"/>
    </source>
</evidence>
<dbReference type="InterPro" id="IPR000048">
    <property type="entry name" value="IQ_motif_EF-hand-BS"/>
</dbReference>
<dbReference type="InterPro" id="IPR006553">
    <property type="entry name" value="Leu-rich_rpt_Cys-con_subtyp"/>
</dbReference>
<dbReference type="Pfam" id="PF00397">
    <property type="entry name" value="WW"/>
    <property type="match status" value="1"/>
</dbReference>
<dbReference type="PANTHER" id="PTHR23084">
    <property type="entry name" value="PHOSPHATIDYLINOSITOL-4-PHOSPHATE 5-KINASE RELATED"/>
    <property type="match status" value="1"/>
</dbReference>
<dbReference type="Gene3D" id="2.20.70.10">
    <property type="match status" value="1"/>
</dbReference>
<evidence type="ECO:0000313" key="7">
    <source>
        <dbReference type="Proteomes" id="UP001259832"/>
    </source>
</evidence>
<dbReference type="Gene3D" id="3.80.10.10">
    <property type="entry name" value="Ribonuclease Inhibitor"/>
    <property type="match status" value="4"/>
</dbReference>
<dbReference type="SMART" id="SM00456">
    <property type="entry name" value="WW"/>
    <property type="match status" value="1"/>
</dbReference>
<proteinExistence type="predicted"/>
<feature type="compositionally biased region" description="Basic and acidic residues" evidence="3">
    <location>
        <begin position="3856"/>
        <end position="3874"/>
    </location>
</feature>
<dbReference type="PROSITE" id="PS50020">
    <property type="entry name" value="WW_DOMAIN_2"/>
    <property type="match status" value="1"/>
</dbReference>
<evidence type="ECO:0000256" key="3">
    <source>
        <dbReference type="SAM" id="MobiDB-lite"/>
    </source>
</evidence>
<gene>
    <name evidence="6" type="ORF">P3T76_009665</name>
</gene>
<dbReference type="InterPro" id="IPR057207">
    <property type="entry name" value="FBXL15_LRR"/>
</dbReference>
<dbReference type="Pfam" id="PF02493">
    <property type="entry name" value="MORN"/>
    <property type="match status" value="5"/>
</dbReference>